<evidence type="ECO:0000256" key="2">
    <source>
        <dbReference type="ARBA" id="ARBA00022679"/>
    </source>
</evidence>
<protein>
    <submittedName>
        <fullName evidence="3">Ribosomal protein L11 methyltransferase PrmA</fullName>
        <ecNumber evidence="3">2.1.1.-</ecNumber>
    </submittedName>
</protein>
<sequence length="288" mass="32684">MYKISFKYDLSKVDEGIEKLNIEEIYNVFYTPPFEVITTDYGYEYEEISNNEKIDVNVVIEEDDDDELLRVTEIIKRVLGFTDDELNVERIENNFEYNFEGIDLGNGWILCDPSYETDLRRINFVPQGAFGTGEHETTQVCLRWILDKNLNGKKVIDIGTGSGVLSIAAGIKGAESITALDIRDIKEEVDFNASLNGVSNINVIVGNVLEDNTLIDDTFDLTIINIGGEETEMFMEFIDKVTNKDGELIVSGLFIRSFEKVIEIVEKFGFILTKGIKGEEWCTAVFKR</sequence>
<dbReference type="CDD" id="cd02440">
    <property type="entry name" value="AdoMet_MTases"/>
    <property type="match status" value="1"/>
</dbReference>
<proteinExistence type="predicted"/>
<dbReference type="InterPro" id="IPR050078">
    <property type="entry name" value="Ribosomal_L11_MeTrfase_PrmA"/>
</dbReference>
<dbReference type="PANTHER" id="PTHR43648:SF1">
    <property type="entry name" value="ELECTRON TRANSFER FLAVOPROTEIN BETA SUBUNIT LYSINE METHYLTRANSFERASE"/>
    <property type="match status" value="1"/>
</dbReference>
<keyword evidence="1 3" id="KW-0489">Methyltransferase</keyword>
<keyword evidence="3" id="KW-0687">Ribonucleoprotein</keyword>
<keyword evidence="4" id="KW-1185">Reference proteome</keyword>
<evidence type="ECO:0000256" key="1">
    <source>
        <dbReference type="ARBA" id="ARBA00022603"/>
    </source>
</evidence>
<reference evidence="3 4" key="1">
    <citation type="submission" date="2015-06" db="EMBL/GenBank/DDBJ databases">
        <title>Draft genome sequence of the purine-degrading Clostridium cylindrosporum HC-1 (DSM 605).</title>
        <authorList>
            <person name="Poehlein A."/>
            <person name="Schiel-Bengelsdorf B."/>
            <person name="Bengelsdorf F."/>
            <person name="Daniel R."/>
            <person name="Duerre P."/>
        </authorList>
    </citation>
    <scope>NUCLEOTIDE SEQUENCE [LARGE SCALE GENOMIC DNA]</scope>
    <source>
        <strain evidence="3 4">DSM 605</strain>
    </source>
</reference>
<gene>
    <name evidence="3" type="primary">prmA1</name>
    <name evidence="3" type="ORF">CLCY_4c01570</name>
</gene>
<organism evidence="3 4">
    <name type="scientific">Clostridium cylindrosporum DSM 605</name>
    <dbReference type="NCBI Taxonomy" id="1121307"/>
    <lineage>
        <taxon>Bacteria</taxon>
        <taxon>Bacillati</taxon>
        <taxon>Bacillota</taxon>
        <taxon>Clostridia</taxon>
        <taxon>Eubacteriales</taxon>
        <taxon>Clostridiaceae</taxon>
        <taxon>Clostridium</taxon>
    </lineage>
</organism>
<evidence type="ECO:0000313" key="4">
    <source>
        <dbReference type="Proteomes" id="UP000036756"/>
    </source>
</evidence>
<dbReference type="SUPFAM" id="SSF53335">
    <property type="entry name" value="S-adenosyl-L-methionine-dependent methyltransferases"/>
    <property type="match status" value="1"/>
</dbReference>
<comment type="caution">
    <text evidence="3">The sequence shown here is derived from an EMBL/GenBank/DDBJ whole genome shotgun (WGS) entry which is preliminary data.</text>
</comment>
<dbReference type="EC" id="2.1.1.-" evidence="3"/>
<name>A0A0J8DD60_CLOCY</name>
<dbReference type="PANTHER" id="PTHR43648">
    <property type="entry name" value="ELECTRON TRANSFER FLAVOPROTEIN BETA SUBUNIT LYSINE METHYLTRANSFERASE"/>
    <property type="match status" value="1"/>
</dbReference>
<dbReference type="GO" id="GO:0005840">
    <property type="term" value="C:ribosome"/>
    <property type="evidence" value="ECO:0007669"/>
    <property type="project" value="UniProtKB-KW"/>
</dbReference>
<evidence type="ECO:0000313" key="3">
    <source>
        <dbReference type="EMBL" id="KMT22184.1"/>
    </source>
</evidence>
<dbReference type="InterPro" id="IPR029063">
    <property type="entry name" value="SAM-dependent_MTases_sf"/>
</dbReference>
<dbReference type="EMBL" id="LFVU01000024">
    <property type="protein sequence ID" value="KMT22184.1"/>
    <property type="molecule type" value="Genomic_DNA"/>
</dbReference>
<accession>A0A0J8DD60</accession>
<keyword evidence="3" id="KW-0689">Ribosomal protein</keyword>
<dbReference type="RefSeq" id="WP_048570277.1">
    <property type="nucleotide sequence ID" value="NZ_LFVU01000024.1"/>
</dbReference>
<dbReference type="GO" id="GO:0032259">
    <property type="term" value="P:methylation"/>
    <property type="evidence" value="ECO:0007669"/>
    <property type="project" value="UniProtKB-KW"/>
</dbReference>
<dbReference type="PATRIC" id="fig|1121307.3.peg.1812"/>
<dbReference type="AlphaFoldDB" id="A0A0J8DD60"/>
<dbReference type="OrthoDB" id="1888493at2"/>
<dbReference type="STRING" id="1121307.CLCY_4c01570"/>
<dbReference type="Proteomes" id="UP000036756">
    <property type="component" value="Unassembled WGS sequence"/>
</dbReference>
<dbReference type="Pfam" id="PF06325">
    <property type="entry name" value="PrmA"/>
    <property type="match status" value="1"/>
</dbReference>
<dbReference type="Gene3D" id="3.40.50.150">
    <property type="entry name" value="Vaccinia Virus protein VP39"/>
    <property type="match status" value="1"/>
</dbReference>
<dbReference type="GO" id="GO:0008276">
    <property type="term" value="F:protein methyltransferase activity"/>
    <property type="evidence" value="ECO:0007669"/>
    <property type="project" value="TreeGrafter"/>
</dbReference>
<keyword evidence="2 3" id="KW-0808">Transferase</keyword>